<proteinExistence type="predicted"/>
<evidence type="ECO:0000313" key="2">
    <source>
        <dbReference type="Proteomes" id="UP001303647"/>
    </source>
</evidence>
<organism evidence="1 2">
    <name type="scientific">Corynascus novoguineensis</name>
    <dbReference type="NCBI Taxonomy" id="1126955"/>
    <lineage>
        <taxon>Eukaryota</taxon>
        <taxon>Fungi</taxon>
        <taxon>Dikarya</taxon>
        <taxon>Ascomycota</taxon>
        <taxon>Pezizomycotina</taxon>
        <taxon>Sordariomycetes</taxon>
        <taxon>Sordariomycetidae</taxon>
        <taxon>Sordariales</taxon>
        <taxon>Chaetomiaceae</taxon>
        <taxon>Corynascus</taxon>
    </lineage>
</organism>
<dbReference type="Proteomes" id="UP001303647">
    <property type="component" value="Unassembled WGS sequence"/>
</dbReference>
<dbReference type="EMBL" id="MU857718">
    <property type="protein sequence ID" value="KAK4244946.1"/>
    <property type="molecule type" value="Genomic_DNA"/>
</dbReference>
<reference evidence="1" key="1">
    <citation type="journal article" date="2023" name="Mol. Phylogenet. Evol.">
        <title>Genome-scale phylogeny and comparative genomics of the fungal order Sordariales.</title>
        <authorList>
            <person name="Hensen N."/>
            <person name="Bonometti L."/>
            <person name="Westerberg I."/>
            <person name="Brannstrom I.O."/>
            <person name="Guillou S."/>
            <person name="Cros-Aarteil S."/>
            <person name="Calhoun S."/>
            <person name="Haridas S."/>
            <person name="Kuo A."/>
            <person name="Mondo S."/>
            <person name="Pangilinan J."/>
            <person name="Riley R."/>
            <person name="LaButti K."/>
            <person name="Andreopoulos B."/>
            <person name="Lipzen A."/>
            <person name="Chen C."/>
            <person name="Yan M."/>
            <person name="Daum C."/>
            <person name="Ng V."/>
            <person name="Clum A."/>
            <person name="Steindorff A."/>
            <person name="Ohm R.A."/>
            <person name="Martin F."/>
            <person name="Silar P."/>
            <person name="Natvig D.O."/>
            <person name="Lalanne C."/>
            <person name="Gautier V."/>
            <person name="Ament-Velasquez S.L."/>
            <person name="Kruys A."/>
            <person name="Hutchinson M.I."/>
            <person name="Powell A.J."/>
            <person name="Barry K."/>
            <person name="Miller A.N."/>
            <person name="Grigoriev I.V."/>
            <person name="Debuchy R."/>
            <person name="Gladieux P."/>
            <person name="Hiltunen Thoren M."/>
            <person name="Johannesson H."/>
        </authorList>
    </citation>
    <scope>NUCLEOTIDE SEQUENCE</scope>
    <source>
        <strain evidence="1">CBS 359.72</strain>
    </source>
</reference>
<name>A0AAN7CNJ9_9PEZI</name>
<gene>
    <name evidence="1" type="ORF">C7999DRAFT_34712</name>
</gene>
<protein>
    <submittedName>
        <fullName evidence="1">Uncharacterized protein</fullName>
    </submittedName>
</protein>
<dbReference type="AlphaFoldDB" id="A0AAN7CNJ9"/>
<reference evidence="1" key="2">
    <citation type="submission" date="2023-05" db="EMBL/GenBank/DDBJ databases">
        <authorList>
            <consortium name="Lawrence Berkeley National Laboratory"/>
            <person name="Steindorff A."/>
            <person name="Hensen N."/>
            <person name="Bonometti L."/>
            <person name="Westerberg I."/>
            <person name="Brannstrom I.O."/>
            <person name="Guillou S."/>
            <person name="Cros-Aarteil S."/>
            <person name="Calhoun S."/>
            <person name="Haridas S."/>
            <person name="Kuo A."/>
            <person name="Mondo S."/>
            <person name="Pangilinan J."/>
            <person name="Riley R."/>
            <person name="Labutti K."/>
            <person name="Andreopoulos B."/>
            <person name="Lipzen A."/>
            <person name="Chen C."/>
            <person name="Yanf M."/>
            <person name="Daum C."/>
            <person name="Ng V."/>
            <person name="Clum A."/>
            <person name="Ohm R."/>
            <person name="Martin F."/>
            <person name="Silar P."/>
            <person name="Natvig D."/>
            <person name="Lalanne C."/>
            <person name="Gautier V."/>
            <person name="Ament-Velasquez S.L."/>
            <person name="Kruys A."/>
            <person name="Hutchinson M.I."/>
            <person name="Powell A.J."/>
            <person name="Barry K."/>
            <person name="Miller A.N."/>
            <person name="Grigoriev I.V."/>
            <person name="Debuchy R."/>
            <person name="Gladieux P."/>
            <person name="Thoren M.H."/>
            <person name="Johannesson H."/>
        </authorList>
    </citation>
    <scope>NUCLEOTIDE SEQUENCE</scope>
    <source>
        <strain evidence="1">CBS 359.72</strain>
    </source>
</reference>
<comment type="caution">
    <text evidence="1">The sequence shown here is derived from an EMBL/GenBank/DDBJ whole genome shotgun (WGS) entry which is preliminary data.</text>
</comment>
<keyword evidence="2" id="KW-1185">Reference proteome</keyword>
<sequence length="180" mass="20063">MDDSRNVDPDAPPTATAAAQMIASAVRKQLEDEAADIANNLAASISQQSKTNNIFMLKPADVGYFDLSATYPSGGGVVSDGKVNKYSDIFPFRDRLTHLAATHGEDAVRRVWSQCLLGPALVWHSHILTEDRELLRTIPLNAICNKLRSRFRIDYSTAFDTLRTHASPYKISRLERTSWR</sequence>
<accession>A0AAN7CNJ9</accession>
<evidence type="ECO:0000313" key="1">
    <source>
        <dbReference type="EMBL" id="KAK4244946.1"/>
    </source>
</evidence>